<evidence type="ECO:0000313" key="10">
    <source>
        <dbReference type="Proteomes" id="UP000217549"/>
    </source>
</evidence>
<keyword evidence="1 6" id="KW-0645">Protease</keyword>
<dbReference type="PANTHER" id="PTHR11804">
    <property type="entry name" value="PROTEASE M3 THIMET OLIGOPEPTIDASE-RELATED"/>
    <property type="match status" value="1"/>
</dbReference>
<sequence>MAERETERTVKKRAESDPAYQWHIQDLYAADEVWEKDYEALAEQAKELAAYEGRLKEGSEVFVEYMRKKEEVMKKFEAIYVYANQRYHEDTGNSFYQGLAGKAQALSLQLDSAVVFEEPELLAIGEDTIELWFSQNPDMELYRRYFYELFRQQEHVLSKEEEAILADVSDMSADVSNIFSMFNNADIRFPSIEGKEGEKISVSHGRYTLLLENRDVNIRKNAFESVYSQYGQYRNTLAALYAANLKNTAFFAKRRHYNSSLEMALDGGEIPVSVYTNLIDTVHEHMDLMHRYVALRKKALKVPELHMYDLYAPMVEEFEMKVPFAQAKEIVKKGLAPLGKAYGKVLSDGMENGWIDVYENEGKRSGAYSWGAYGCHPFVLMNYQDNLNNVFTLAHEMGHSMHSYYSDKNQPYIYAGYRIFVAEVASTCNEALLMEYLLKNTEDTKEKMYLINYFLEQFKGTLYRQTMFAEFEKITHEMAAKKEPLTAEVLCDIYYKLNQQYFGEGIVIDKEIALEWARIPHFYTPFYVYQYATGYSAAIAISRKILSGDEKAKEGYFKFLSGGSSMNPIDLLRLCDVDMATKEPVESALKLFGELLDEMEEILKTQ</sequence>
<dbReference type="GO" id="GO:0004222">
    <property type="term" value="F:metalloendopeptidase activity"/>
    <property type="evidence" value="ECO:0007669"/>
    <property type="project" value="UniProtKB-UniRule"/>
</dbReference>
<dbReference type="Pfam" id="PF01432">
    <property type="entry name" value="Peptidase_M3"/>
    <property type="match status" value="1"/>
</dbReference>
<comment type="similarity">
    <text evidence="6">Belongs to the peptidase M3B family.</text>
</comment>
<evidence type="ECO:0000259" key="7">
    <source>
        <dbReference type="Pfam" id="PF01432"/>
    </source>
</evidence>
<evidence type="ECO:0000256" key="4">
    <source>
        <dbReference type="ARBA" id="ARBA00022833"/>
    </source>
</evidence>
<dbReference type="InterPro" id="IPR001567">
    <property type="entry name" value="Pept_M3A_M3B_dom"/>
</dbReference>
<keyword evidence="4 6" id="KW-0862">Zinc</keyword>
<dbReference type="CDD" id="cd09608">
    <property type="entry name" value="M3B_PepF"/>
    <property type="match status" value="1"/>
</dbReference>
<dbReference type="Gene3D" id="1.20.140.70">
    <property type="entry name" value="Oligopeptidase f, N-terminal domain"/>
    <property type="match status" value="1"/>
</dbReference>
<dbReference type="AlphaFoldDB" id="A0A285PVY4"/>
<dbReference type="Gene3D" id="1.10.1370.20">
    <property type="entry name" value="Oligoendopeptidase f, C-terminal domain"/>
    <property type="match status" value="1"/>
</dbReference>
<gene>
    <name evidence="9" type="ORF">EHLA_3243</name>
</gene>
<comment type="cofactor">
    <cofactor evidence="6">
        <name>Zn(2+)</name>
        <dbReference type="ChEBI" id="CHEBI:29105"/>
    </cofactor>
    <text evidence="6">Binds 1 zinc ion.</text>
</comment>
<reference evidence="10" key="1">
    <citation type="submission" date="2017-09" db="EMBL/GenBank/DDBJ databases">
        <authorList>
            <person name="Shetty A S."/>
        </authorList>
    </citation>
    <scope>NUCLEOTIDE SEQUENCE [LARGE SCALE GENOMIC DNA]</scope>
</reference>
<dbReference type="NCBIfam" id="TIGR00181">
    <property type="entry name" value="pepF"/>
    <property type="match status" value="1"/>
</dbReference>
<proteinExistence type="inferred from homology"/>
<evidence type="ECO:0000259" key="8">
    <source>
        <dbReference type="Pfam" id="PF08439"/>
    </source>
</evidence>
<dbReference type="GO" id="GO:0006508">
    <property type="term" value="P:proteolysis"/>
    <property type="evidence" value="ECO:0007669"/>
    <property type="project" value="UniProtKB-KW"/>
</dbReference>
<feature type="domain" description="Oligopeptidase F N-terminal" evidence="8">
    <location>
        <begin position="120"/>
        <end position="189"/>
    </location>
</feature>
<evidence type="ECO:0000313" key="9">
    <source>
        <dbReference type="EMBL" id="SOB73791.1"/>
    </source>
</evidence>
<name>A0A285PVY4_9FIRM</name>
<keyword evidence="3 6" id="KW-0378">Hydrolase</keyword>
<protein>
    <recommendedName>
        <fullName evidence="6">Oligopeptidase F</fullName>
        <ecNumber evidence="6">3.4.24.-</ecNumber>
    </recommendedName>
</protein>
<dbReference type="Gene3D" id="1.10.287.830">
    <property type="entry name" value="putative peptidase helix hairpin domain like"/>
    <property type="match status" value="1"/>
</dbReference>
<dbReference type="Pfam" id="PF08439">
    <property type="entry name" value="Peptidase_M3_N"/>
    <property type="match status" value="1"/>
</dbReference>
<accession>A0A285PVY4</accession>
<evidence type="ECO:0000256" key="5">
    <source>
        <dbReference type="ARBA" id="ARBA00023049"/>
    </source>
</evidence>
<dbReference type="RefSeq" id="WP_096241451.1">
    <property type="nucleotide sequence ID" value="NZ_LT907978.1"/>
</dbReference>
<keyword evidence="5 6" id="KW-0482">Metalloprotease</keyword>
<organism evidence="9 10">
    <name type="scientific">Anaerobutyricum hallii</name>
    <dbReference type="NCBI Taxonomy" id="39488"/>
    <lineage>
        <taxon>Bacteria</taxon>
        <taxon>Bacillati</taxon>
        <taxon>Bacillota</taxon>
        <taxon>Clostridia</taxon>
        <taxon>Lachnospirales</taxon>
        <taxon>Lachnospiraceae</taxon>
        <taxon>Anaerobutyricum</taxon>
    </lineage>
</organism>
<feature type="domain" description="Peptidase M3A/M3B catalytic" evidence="7">
    <location>
        <begin position="210"/>
        <end position="590"/>
    </location>
</feature>
<dbReference type="EMBL" id="LT907978">
    <property type="protein sequence ID" value="SOB73791.1"/>
    <property type="molecule type" value="Genomic_DNA"/>
</dbReference>
<evidence type="ECO:0000256" key="3">
    <source>
        <dbReference type="ARBA" id="ARBA00022801"/>
    </source>
</evidence>
<dbReference type="KEGG" id="ehl:EHLA_3243"/>
<evidence type="ECO:0000256" key="6">
    <source>
        <dbReference type="RuleBase" id="RU368091"/>
    </source>
</evidence>
<keyword evidence="10" id="KW-1185">Reference proteome</keyword>
<dbReference type="GO" id="GO:0046872">
    <property type="term" value="F:metal ion binding"/>
    <property type="evidence" value="ECO:0007669"/>
    <property type="project" value="UniProtKB-UniRule"/>
</dbReference>
<dbReference type="InterPro" id="IPR042088">
    <property type="entry name" value="OligoPept_F_C"/>
</dbReference>
<dbReference type="SUPFAM" id="SSF55486">
    <property type="entry name" value="Metalloproteases ('zincins'), catalytic domain"/>
    <property type="match status" value="1"/>
</dbReference>
<keyword evidence="2 6" id="KW-0479">Metal-binding</keyword>
<dbReference type="STRING" id="39488.ERS852450_01560"/>
<comment type="function">
    <text evidence="6">Has oligopeptidase activity and degrades a variety of small bioactive peptides.</text>
</comment>
<dbReference type="PANTHER" id="PTHR11804:SF84">
    <property type="entry name" value="SACCHAROLYSIN"/>
    <property type="match status" value="1"/>
</dbReference>
<dbReference type="GO" id="GO:0006518">
    <property type="term" value="P:peptide metabolic process"/>
    <property type="evidence" value="ECO:0007669"/>
    <property type="project" value="TreeGrafter"/>
</dbReference>
<dbReference type="Proteomes" id="UP000217549">
    <property type="component" value="Chromosome I"/>
</dbReference>
<dbReference type="InterPro" id="IPR045090">
    <property type="entry name" value="Pept_M3A_M3B"/>
</dbReference>
<dbReference type="InterPro" id="IPR004438">
    <property type="entry name" value="Peptidase_M3B"/>
</dbReference>
<evidence type="ECO:0000256" key="1">
    <source>
        <dbReference type="ARBA" id="ARBA00022670"/>
    </source>
</evidence>
<dbReference type="EC" id="3.4.24.-" evidence="6"/>
<dbReference type="InterPro" id="IPR013647">
    <property type="entry name" value="OligopepF_N_dom"/>
</dbReference>
<evidence type="ECO:0000256" key="2">
    <source>
        <dbReference type="ARBA" id="ARBA00022723"/>
    </source>
</evidence>